<sequence length="307" mass="33304">MQIMTAVAGPTPLPIADDLLVFLAVARSGTYVTAADDLGMNHTTVSRRVAALERRLGGRLLARSPSGWELTELGRSALAEAEQVEAAVARLRGTREAPALSAVIRISATDGFSALVVPPAVTRLRRRHPGISLEVVTTTRRALQHRTGLDLEVVVGKPEVRRAEALWLADYRLGLYASRAWLAEHGTPETVAELTGAPLVYFIDSMLSVDPLDAAPRILPAMRDALTSTNVFVHVEATRGGAGLGLLPCFIADRHDDLVRLFPAEVSETLGYWLVSRREALRQPAVAAFVTELRAQVDRMRDVLLAQ</sequence>
<evidence type="ECO:0000256" key="4">
    <source>
        <dbReference type="ARBA" id="ARBA00023163"/>
    </source>
</evidence>
<dbReference type="Proteomes" id="UP000597761">
    <property type="component" value="Unassembled WGS sequence"/>
</dbReference>
<dbReference type="Gene3D" id="1.10.10.10">
    <property type="entry name" value="Winged helix-like DNA-binding domain superfamily/Winged helix DNA-binding domain"/>
    <property type="match status" value="1"/>
</dbReference>
<keyword evidence="3" id="KW-0238">DNA-binding</keyword>
<dbReference type="Pfam" id="PF00126">
    <property type="entry name" value="HTH_1"/>
    <property type="match status" value="1"/>
</dbReference>
<evidence type="ECO:0000259" key="5">
    <source>
        <dbReference type="PROSITE" id="PS50931"/>
    </source>
</evidence>
<protein>
    <submittedName>
        <fullName evidence="6">LysR family transcriptional regulator</fullName>
    </submittedName>
</protein>
<name>A0ABQ1PFF3_9MICC</name>
<dbReference type="Gene3D" id="3.40.190.290">
    <property type="match status" value="1"/>
</dbReference>
<dbReference type="InterPro" id="IPR000847">
    <property type="entry name" value="LysR_HTH_N"/>
</dbReference>
<organism evidence="6 7">
    <name type="scientific">Tersicoccus solisilvae</name>
    <dbReference type="NCBI Taxonomy" id="1882339"/>
    <lineage>
        <taxon>Bacteria</taxon>
        <taxon>Bacillati</taxon>
        <taxon>Actinomycetota</taxon>
        <taxon>Actinomycetes</taxon>
        <taxon>Micrococcales</taxon>
        <taxon>Micrococcaceae</taxon>
        <taxon>Tersicoccus</taxon>
    </lineage>
</organism>
<comment type="similarity">
    <text evidence="1">Belongs to the LysR transcriptional regulatory family.</text>
</comment>
<accession>A0ABQ1PFF3</accession>
<evidence type="ECO:0000256" key="2">
    <source>
        <dbReference type="ARBA" id="ARBA00023015"/>
    </source>
</evidence>
<dbReference type="InterPro" id="IPR036388">
    <property type="entry name" value="WH-like_DNA-bd_sf"/>
</dbReference>
<dbReference type="Pfam" id="PF03466">
    <property type="entry name" value="LysR_substrate"/>
    <property type="match status" value="1"/>
</dbReference>
<dbReference type="PANTHER" id="PTHR30537">
    <property type="entry name" value="HTH-TYPE TRANSCRIPTIONAL REGULATOR"/>
    <property type="match status" value="1"/>
</dbReference>
<dbReference type="PANTHER" id="PTHR30537:SF3">
    <property type="entry name" value="TRANSCRIPTIONAL REGULATORY PROTEIN"/>
    <property type="match status" value="1"/>
</dbReference>
<evidence type="ECO:0000256" key="1">
    <source>
        <dbReference type="ARBA" id="ARBA00009437"/>
    </source>
</evidence>
<dbReference type="SUPFAM" id="SSF53850">
    <property type="entry name" value="Periplasmic binding protein-like II"/>
    <property type="match status" value="1"/>
</dbReference>
<evidence type="ECO:0000313" key="7">
    <source>
        <dbReference type="Proteomes" id="UP000597761"/>
    </source>
</evidence>
<keyword evidence="7" id="KW-1185">Reference proteome</keyword>
<evidence type="ECO:0000313" key="6">
    <source>
        <dbReference type="EMBL" id="GGC96123.1"/>
    </source>
</evidence>
<comment type="caution">
    <text evidence="6">The sequence shown here is derived from an EMBL/GenBank/DDBJ whole genome shotgun (WGS) entry which is preliminary data.</text>
</comment>
<feature type="domain" description="HTH lysR-type" evidence="5">
    <location>
        <begin position="14"/>
        <end position="71"/>
    </location>
</feature>
<dbReference type="PROSITE" id="PS50931">
    <property type="entry name" value="HTH_LYSR"/>
    <property type="match status" value="1"/>
</dbReference>
<evidence type="ECO:0000256" key="3">
    <source>
        <dbReference type="ARBA" id="ARBA00023125"/>
    </source>
</evidence>
<dbReference type="InterPro" id="IPR005119">
    <property type="entry name" value="LysR_subst-bd"/>
</dbReference>
<dbReference type="SUPFAM" id="SSF46785">
    <property type="entry name" value="Winged helix' DNA-binding domain"/>
    <property type="match status" value="1"/>
</dbReference>
<proteinExistence type="inferred from homology"/>
<dbReference type="InterPro" id="IPR036390">
    <property type="entry name" value="WH_DNA-bd_sf"/>
</dbReference>
<reference evidence="7" key="1">
    <citation type="journal article" date="2019" name="Int. J. Syst. Evol. Microbiol.">
        <title>The Global Catalogue of Microorganisms (GCM) 10K type strain sequencing project: providing services to taxonomists for standard genome sequencing and annotation.</title>
        <authorList>
            <consortium name="The Broad Institute Genomics Platform"/>
            <consortium name="The Broad Institute Genome Sequencing Center for Infectious Disease"/>
            <person name="Wu L."/>
            <person name="Ma J."/>
        </authorList>
    </citation>
    <scope>NUCLEOTIDE SEQUENCE [LARGE SCALE GENOMIC DNA]</scope>
    <source>
        <strain evidence="7">CGMCC 1.15480</strain>
    </source>
</reference>
<keyword evidence="2" id="KW-0805">Transcription regulation</keyword>
<dbReference type="EMBL" id="BMJI01000017">
    <property type="protein sequence ID" value="GGC96123.1"/>
    <property type="molecule type" value="Genomic_DNA"/>
</dbReference>
<dbReference type="InterPro" id="IPR058163">
    <property type="entry name" value="LysR-type_TF_proteobact-type"/>
</dbReference>
<gene>
    <name evidence="6" type="ORF">GCM10011512_23920</name>
</gene>
<keyword evidence="4" id="KW-0804">Transcription</keyword>